<evidence type="ECO:0000259" key="4">
    <source>
        <dbReference type="PROSITE" id="PS51118"/>
    </source>
</evidence>
<evidence type="ECO:0000256" key="3">
    <source>
        <dbReference type="ARBA" id="ARBA00023163"/>
    </source>
</evidence>
<organism evidence="5 6">
    <name type="scientific">Pedobacter hartonius</name>
    <dbReference type="NCBI Taxonomy" id="425514"/>
    <lineage>
        <taxon>Bacteria</taxon>
        <taxon>Pseudomonadati</taxon>
        <taxon>Bacteroidota</taxon>
        <taxon>Sphingobacteriia</taxon>
        <taxon>Sphingobacteriales</taxon>
        <taxon>Sphingobacteriaceae</taxon>
        <taxon>Pedobacter</taxon>
    </lineage>
</organism>
<dbReference type="Gene3D" id="1.10.10.10">
    <property type="entry name" value="Winged helix-like DNA-binding domain superfamily/Winged helix DNA-binding domain"/>
    <property type="match status" value="1"/>
</dbReference>
<dbReference type="InterPro" id="IPR002577">
    <property type="entry name" value="HTH_HxlR"/>
</dbReference>
<dbReference type="STRING" id="425514.SAMN05443550_103425"/>
<dbReference type="RefSeq" id="WP_090556032.1">
    <property type="nucleotide sequence ID" value="NZ_FNRA01000003.1"/>
</dbReference>
<evidence type="ECO:0000256" key="2">
    <source>
        <dbReference type="ARBA" id="ARBA00023125"/>
    </source>
</evidence>
<protein>
    <submittedName>
        <fullName evidence="5">Transcriptional regulator, HxlR family</fullName>
    </submittedName>
</protein>
<dbReference type="InterPro" id="IPR036388">
    <property type="entry name" value="WH-like_DNA-bd_sf"/>
</dbReference>
<keyword evidence="3" id="KW-0804">Transcription</keyword>
<dbReference type="GO" id="GO:0003677">
    <property type="term" value="F:DNA binding"/>
    <property type="evidence" value="ECO:0007669"/>
    <property type="project" value="UniProtKB-KW"/>
</dbReference>
<proteinExistence type="predicted"/>
<name>A0A1H4BPF6_9SPHI</name>
<dbReference type="AlphaFoldDB" id="A0A1H4BPF6"/>
<accession>A0A1H4BPF6</accession>
<dbReference type="InterPro" id="IPR036390">
    <property type="entry name" value="WH_DNA-bd_sf"/>
</dbReference>
<evidence type="ECO:0000256" key="1">
    <source>
        <dbReference type="ARBA" id="ARBA00023015"/>
    </source>
</evidence>
<gene>
    <name evidence="5" type="ORF">SAMN05443550_103425</name>
</gene>
<dbReference type="Pfam" id="PF01638">
    <property type="entry name" value="HxlR"/>
    <property type="match status" value="1"/>
</dbReference>
<reference evidence="5 6" key="1">
    <citation type="submission" date="2016-10" db="EMBL/GenBank/DDBJ databases">
        <authorList>
            <person name="de Groot N.N."/>
        </authorList>
    </citation>
    <scope>NUCLEOTIDE SEQUENCE [LARGE SCALE GENOMIC DNA]</scope>
    <source>
        <strain evidence="5 6">DSM 19033</strain>
    </source>
</reference>
<feature type="domain" description="HTH hxlR-type" evidence="4">
    <location>
        <begin position="15"/>
        <end position="114"/>
    </location>
</feature>
<dbReference type="OrthoDB" id="7678715at2"/>
<dbReference type="PANTHER" id="PTHR33204:SF39">
    <property type="entry name" value="TRANSCRIPTIONAL REGULATORY PROTEIN"/>
    <property type="match status" value="1"/>
</dbReference>
<dbReference type="Proteomes" id="UP000198850">
    <property type="component" value="Unassembled WGS sequence"/>
</dbReference>
<keyword evidence="1" id="KW-0805">Transcription regulation</keyword>
<dbReference type="SUPFAM" id="SSF46785">
    <property type="entry name" value="Winged helix' DNA-binding domain"/>
    <property type="match status" value="1"/>
</dbReference>
<dbReference type="PROSITE" id="PS51118">
    <property type="entry name" value="HTH_HXLR"/>
    <property type="match status" value="1"/>
</dbReference>
<keyword evidence="6" id="KW-1185">Reference proteome</keyword>
<dbReference type="EMBL" id="FNRA01000003">
    <property type="protein sequence ID" value="SEA50061.1"/>
    <property type="molecule type" value="Genomic_DNA"/>
</dbReference>
<sequence>MIKENLEKYQIIEDCPVRNVLDRIGDKWSILVISILGELGTLRFNEINSIIGNISQKMLTVTLKTLEADGLVSRKIYPQVPPRVEYTLTELGNSLLPSIATLTQWALKNMSTIKASRERYFKSLSVK</sequence>
<evidence type="ECO:0000313" key="5">
    <source>
        <dbReference type="EMBL" id="SEA50061.1"/>
    </source>
</evidence>
<keyword evidence="2" id="KW-0238">DNA-binding</keyword>
<dbReference type="PANTHER" id="PTHR33204">
    <property type="entry name" value="TRANSCRIPTIONAL REGULATOR, MARR FAMILY"/>
    <property type="match status" value="1"/>
</dbReference>
<evidence type="ECO:0000313" key="6">
    <source>
        <dbReference type="Proteomes" id="UP000198850"/>
    </source>
</evidence>